<evidence type="ECO:0000259" key="3">
    <source>
        <dbReference type="PROSITE" id="PS51786"/>
    </source>
</evidence>
<dbReference type="GO" id="GO:0006508">
    <property type="term" value="P:proteolysis"/>
    <property type="evidence" value="ECO:0007669"/>
    <property type="project" value="UniProtKB-KW"/>
</dbReference>
<dbReference type="GO" id="GO:0005524">
    <property type="term" value="F:ATP binding"/>
    <property type="evidence" value="ECO:0007669"/>
    <property type="project" value="InterPro"/>
</dbReference>
<comment type="similarity">
    <text evidence="2">Belongs to the peptidase S16 family.</text>
</comment>
<evidence type="ECO:0000313" key="5">
    <source>
        <dbReference type="Proteomes" id="UP000297396"/>
    </source>
</evidence>
<dbReference type="RefSeq" id="WP_135055875.1">
    <property type="nucleotide sequence ID" value="NZ_JADGLC010000010.1"/>
</dbReference>
<dbReference type="InterPro" id="IPR008269">
    <property type="entry name" value="Lon_proteolytic"/>
</dbReference>
<comment type="catalytic activity">
    <reaction evidence="2">
        <text>Hydrolysis of proteins in presence of ATP.</text>
        <dbReference type="EC" id="3.4.21.53"/>
    </reaction>
</comment>
<dbReference type="InterPro" id="IPR014721">
    <property type="entry name" value="Ribsml_uS5_D2-typ_fold_subgr"/>
</dbReference>
<evidence type="ECO:0000256" key="1">
    <source>
        <dbReference type="ARBA" id="ARBA00022670"/>
    </source>
</evidence>
<dbReference type="PANTHER" id="PTHR10046">
    <property type="entry name" value="ATP DEPENDENT LON PROTEASE FAMILY MEMBER"/>
    <property type="match status" value="1"/>
</dbReference>
<feature type="active site" evidence="2">
    <location>
        <position position="435"/>
    </location>
</feature>
<dbReference type="Gene3D" id="3.30.230.10">
    <property type="match status" value="1"/>
</dbReference>
<dbReference type="PRINTS" id="PR00830">
    <property type="entry name" value="ENDOLAPTASE"/>
</dbReference>
<feature type="domain" description="Lon proteolytic" evidence="3">
    <location>
        <begin position="300"/>
        <end position="497"/>
    </location>
</feature>
<dbReference type="Gene3D" id="3.40.50.300">
    <property type="entry name" value="P-loop containing nucleotide triphosphate hydrolases"/>
    <property type="match status" value="1"/>
</dbReference>
<dbReference type="GO" id="GO:0004252">
    <property type="term" value="F:serine-type endopeptidase activity"/>
    <property type="evidence" value="ECO:0007669"/>
    <property type="project" value="UniProtKB-UniRule"/>
</dbReference>
<feature type="active site" evidence="2">
    <location>
        <position position="392"/>
    </location>
</feature>
<dbReference type="Pfam" id="PF05362">
    <property type="entry name" value="Lon_C"/>
    <property type="match status" value="1"/>
</dbReference>
<organism evidence="4 5">
    <name type="scientific">Muribacter muris</name>
    <dbReference type="NCBI Taxonomy" id="67855"/>
    <lineage>
        <taxon>Bacteria</taxon>
        <taxon>Pseudomonadati</taxon>
        <taxon>Pseudomonadota</taxon>
        <taxon>Gammaproteobacteria</taxon>
        <taxon>Pasteurellales</taxon>
        <taxon>Pasteurellaceae</taxon>
        <taxon>Muribacter</taxon>
    </lineage>
</organism>
<dbReference type="AlphaFoldDB" id="A0A4Y9JYJ5"/>
<dbReference type="Pfam" id="PF13654">
    <property type="entry name" value="AAA_32"/>
    <property type="match status" value="1"/>
</dbReference>
<sequence length="544" mass="61301">MHLSPLDWQSLTVEYPFSAQQQAVGFFDFQINAAQALEQFILGDYGSLLLLKADTLPDIFFEVESFLKQHALAVNVKTDFTEKTLFGYSVYLEQENKLETVEGFLQKADDGILILNLNKLLTDISQWDKLKQALLFGEYEQIQLNPIPKALPAISVQFKLILVGSREDMAVLANYDENLPEISQYAELNRYLKLNEENYLKWGYYINSLCNDLDYPLFSPQVLNQLLQYFVRDSEDKQLITILPTILKKQIKHIHAFYQNKQNIMDISAYLAFWEAQSAVINDYTIRDILSNQIYIETQGAIIGQINGLSVVEFDGVPYAFGEPLRITCNVQYGEGEIHDIERKVELGGNIHSKGILISQSCLANLLELPAQLPFSASLAFEQSYGEIDGDSSSLAIFCVLISALSKRPLPQSLAVTGAIDQFGNVLSVGGVNQKIEGFFRICQERGLTGEQGVIIPAVCVSQLCLKSEVIEAVKAGQFNIWTVSDVFEAVWLLFEHSFYEEDAPQQTDKAAIFTLIHQYIEQGESTVVSGSLWQKIGKRLKLY</sequence>
<keyword evidence="2" id="KW-0720">Serine protease</keyword>
<dbReference type="InterPro" id="IPR027065">
    <property type="entry name" value="Lon_Prtase"/>
</dbReference>
<dbReference type="OrthoDB" id="9758568at2"/>
<keyword evidence="1 2" id="KW-0645">Protease</keyword>
<reference evidence="4 5" key="1">
    <citation type="submission" date="2019-03" db="EMBL/GenBank/DDBJ databases">
        <title>Diversity of the mouse oral microbiome.</title>
        <authorList>
            <person name="Joseph S."/>
            <person name="Aduse-Opoku J."/>
            <person name="Curtis M."/>
            <person name="Wade W."/>
            <person name="Hashim A."/>
        </authorList>
    </citation>
    <scope>NUCLEOTIDE SEQUENCE [LARGE SCALE GENOMIC DNA]</scope>
    <source>
        <strain evidence="4 5">WT12</strain>
    </source>
</reference>
<dbReference type="SUPFAM" id="SSF54211">
    <property type="entry name" value="Ribosomal protein S5 domain 2-like"/>
    <property type="match status" value="1"/>
</dbReference>
<evidence type="ECO:0000256" key="2">
    <source>
        <dbReference type="PROSITE-ProRule" id="PRU01122"/>
    </source>
</evidence>
<accession>A0A4Y9JYJ5</accession>
<protein>
    <recommendedName>
        <fullName evidence="2">endopeptidase La</fullName>
        <ecNumber evidence="2">3.4.21.53</ecNumber>
    </recommendedName>
</protein>
<evidence type="ECO:0000313" key="4">
    <source>
        <dbReference type="EMBL" id="TFV10861.1"/>
    </source>
</evidence>
<dbReference type="PROSITE" id="PS51786">
    <property type="entry name" value="LON_PROTEOLYTIC"/>
    <property type="match status" value="1"/>
</dbReference>
<dbReference type="InterPro" id="IPR041699">
    <property type="entry name" value="AAA_32"/>
</dbReference>
<dbReference type="Proteomes" id="UP000297396">
    <property type="component" value="Unassembled WGS sequence"/>
</dbReference>
<comment type="caution">
    <text evidence="4">The sequence shown here is derived from an EMBL/GenBank/DDBJ whole genome shotgun (WGS) entry which is preliminary data.</text>
</comment>
<dbReference type="GO" id="GO:0030163">
    <property type="term" value="P:protein catabolic process"/>
    <property type="evidence" value="ECO:0007669"/>
    <property type="project" value="InterPro"/>
</dbReference>
<dbReference type="EMBL" id="SPPA01000010">
    <property type="protein sequence ID" value="TFV10861.1"/>
    <property type="molecule type" value="Genomic_DNA"/>
</dbReference>
<dbReference type="GO" id="GO:0004176">
    <property type="term" value="F:ATP-dependent peptidase activity"/>
    <property type="evidence" value="ECO:0007669"/>
    <property type="project" value="UniProtKB-UniRule"/>
</dbReference>
<name>A0A4Y9JYJ5_9PAST</name>
<keyword evidence="2" id="KW-0378">Hydrolase</keyword>
<dbReference type="InterPro" id="IPR020568">
    <property type="entry name" value="Ribosomal_Su5_D2-typ_SF"/>
</dbReference>
<proteinExistence type="inferred from homology"/>
<dbReference type="InterPro" id="IPR027417">
    <property type="entry name" value="P-loop_NTPase"/>
</dbReference>
<gene>
    <name evidence="4" type="ORF">E4T80_05595</name>
</gene>
<dbReference type="EC" id="3.4.21.53" evidence="2"/>